<dbReference type="GO" id="GO:0016491">
    <property type="term" value="F:oxidoreductase activity"/>
    <property type="evidence" value="ECO:0007669"/>
    <property type="project" value="UniProtKB-KW"/>
</dbReference>
<organism evidence="4 5">
    <name type="scientific">Echinimonas agarilytica</name>
    <dbReference type="NCBI Taxonomy" id="1215918"/>
    <lineage>
        <taxon>Bacteria</taxon>
        <taxon>Pseudomonadati</taxon>
        <taxon>Pseudomonadota</taxon>
        <taxon>Gammaproteobacteria</taxon>
        <taxon>Alteromonadales</taxon>
        <taxon>Echinimonadaceae</taxon>
        <taxon>Echinimonas</taxon>
    </lineage>
</organism>
<dbReference type="PANTHER" id="PTHR24320:SF148">
    <property type="entry name" value="NAD(P)-BINDING ROSSMANN-FOLD SUPERFAMILY PROTEIN"/>
    <property type="match status" value="1"/>
</dbReference>
<evidence type="ECO:0000313" key="5">
    <source>
        <dbReference type="Proteomes" id="UP001165393"/>
    </source>
</evidence>
<dbReference type="InterPro" id="IPR036291">
    <property type="entry name" value="NAD(P)-bd_dom_sf"/>
</dbReference>
<dbReference type="InterPro" id="IPR002347">
    <property type="entry name" value="SDR_fam"/>
</dbReference>
<evidence type="ECO:0000313" key="4">
    <source>
        <dbReference type="EMBL" id="MCM2680302.1"/>
    </source>
</evidence>
<dbReference type="Gene3D" id="3.40.50.720">
    <property type="entry name" value="NAD(P)-binding Rossmann-like Domain"/>
    <property type="match status" value="1"/>
</dbReference>
<dbReference type="Proteomes" id="UP001165393">
    <property type="component" value="Unassembled WGS sequence"/>
</dbReference>
<protein>
    <submittedName>
        <fullName evidence="4">SDR family NAD(P)-dependent oxidoreductase</fullName>
    </submittedName>
</protein>
<keyword evidence="5" id="KW-1185">Reference proteome</keyword>
<keyword evidence="2" id="KW-0560">Oxidoreductase</keyword>
<sequence>MKKTILITGSTDGIGFETAKMLVSQGHHVLIHGRNPTKLQGVAEQLASIEGANPIESYVSDLSNLADVQNLADEVKAKHNSLDVLINNAGVYKVSQITTVDDLDVRFVVNTIAPYLLTQQLQPLFDHTGRIVNLSSAAQSPVDFASLVSRSAGPNDSAIYAQSKLALTMWSAHLAASLGTQGPAVIAVNPASFLGSKMVKEAYGVDGGDLQIGAKVLCRAALDDDFANASGKYFDNDSGRFTAPHSDALNVSKCQALVSIIQQVIEDKTQ</sequence>
<reference evidence="4 5" key="1">
    <citation type="journal article" date="2013" name="Antonie Van Leeuwenhoek">
        <title>Echinimonas agarilytica gen. nov., sp. nov., a new gammaproteobacterium isolated from the sea urchin Strongylocentrotus intermedius.</title>
        <authorList>
            <person name="Nedashkovskaya O.I."/>
            <person name="Stenkova A.M."/>
            <person name="Zhukova N.V."/>
            <person name="Van Trappen S."/>
            <person name="Lee J.S."/>
            <person name="Kim S.B."/>
        </authorList>
    </citation>
    <scope>NUCLEOTIDE SEQUENCE [LARGE SCALE GENOMIC DNA]</scope>
    <source>
        <strain evidence="4 5">KMM 6351</strain>
    </source>
</reference>
<dbReference type="PRINTS" id="PR00081">
    <property type="entry name" value="GDHRDH"/>
</dbReference>
<dbReference type="EMBL" id="JAMQGP010000004">
    <property type="protein sequence ID" value="MCM2680302.1"/>
    <property type="molecule type" value="Genomic_DNA"/>
</dbReference>
<comment type="similarity">
    <text evidence="1 3">Belongs to the short-chain dehydrogenases/reductases (SDR) family.</text>
</comment>
<dbReference type="SUPFAM" id="SSF51735">
    <property type="entry name" value="NAD(P)-binding Rossmann-fold domains"/>
    <property type="match status" value="1"/>
</dbReference>
<dbReference type="PRINTS" id="PR00080">
    <property type="entry name" value="SDRFAMILY"/>
</dbReference>
<name>A0AA42B7W9_9GAMM</name>
<dbReference type="PANTHER" id="PTHR24320">
    <property type="entry name" value="RETINOL DEHYDROGENASE"/>
    <property type="match status" value="1"/>
</dbReference>
<evidence type="ECO:0000256" key="1">
    <source>
        <dbReference type="ARBA" id="ARBA00006484"/>
    </source>
</evidence>
<gene>
    <name evidence="4" type="ORF">NAF29_11555</name>
</gene>
<dbReference type="InterPro" id="IPR020904">
    <property type="entry name" value="Sc_DH/Rdtase_CS"/>
</dbReference>
<evidence type="ECO:0000256" key="2">
    <source>
        <dbReference type="ARBA" id="ARBA00023002"/>
    </source>
</evidence>
<dbReference type="RefSeq" id="WP_251261720.1">
    <property type="nucleotide sequence ID" value="NZ_JAMQGP010000004.1"/>
</dbReference>
<accession>A0AA42B7W9</accession>
<dbReference type="AlphaFoldDB" id="A0AA42B7W9"/>
<dbReference type="PROSITE" id="PS00061">
    <property type="entry name" value="ADH_SHORT"/>
    <property type="match status" value="1"/>
</dbReference>
<comment type="caution">
    <text evidence="4">The sequence shown here is derived from an EMBL/GenBank/DDBJ whole genome shotgun (WGS) entry which is preliminary data.</text>
</comment>
<dbReference type="Pfam" id="PF00106">
    <property type="entry name" value="adh_short"/>
    <property type="match status" value="1"/>
</dbReference>
<proteinExistence type="inferred from homology"/>
<evidence type="ECO:0000256" key="3">
    <source>
        <dbReference type="RuleBase" id="RU000363"/>
    </source>
</evidence>